<dbReference type="PANTHER" id="PTHR43428">
    <property type="entry name" value="ARSENATE REDUCTASE"/>
    <property type="match status" value="1"/>
</dbReference>
<dbReference type="SUPFAM" id="SSF52788">
    <property type="entry name" value="Phosphotyrosine protein phosphatases I"/>
    <property type="match status" value="1"/>
</dbReference>
<dbReference type="InterPro" id="IPR036196">
    <property type="entry name" value="Ptyr_pPase_sf"/>
</dbReference>
<reference evidence="4" key="1">
    <citation type="journal article" date="2019" name="Int. J. Syst. Evol. Microbiol.">
        <title>The Global Catalogue of Microorganisms (GCM) 10K type strain sequencing project: providing services to taxonomists for standard genome sequencing and annotation.</title>
        <authorList>
            <consortium name="The Broad Institute Genomics Platform"/>
            <consortium name="The Broad Institute Genome Sequencing Center for Infectious Disease"/>
            <person name="Wu L."/>
            <person name="Ma J."/>
        </authorList>
    </citation>
    <scope>NUCLEOTIDE SEQUENCE [LARGE SCALE GENOMIC DNA]</scope>
    <source>
        <strain evidence="4">JCM 17975</strain>
    </source>
</reference>
<dbReference type="Pfam" id="PF01451">
    <property type="entry name" value="LMWPc"/>
    <property type="match status" value="1"/>
</dbReference>
<evidence type="ECO:0000256" key="1">
    <source>
        <dbReference type="ARBA" id="ARBA00022849"/>
    </source>
</evidence>
<sequence length="144" mass="15420">MSATEPTTETKPSALFVCVHNAGRSQMAAGFLRTLSGGAVEVRSAGSMPAEMINPTAVEAMLEKGIDIRAEKPKVLTNEAVEASDVVITMGCGDACPFYPGKRYEDWELEDPAGQGIESVRPIRDDIEKRVRKLLAELGVEPAA</sequence>
<proteinExistence type="predicted"/>
<dbReference type="Gene3D" id="3.40.50.2300">
    <property type="match status" value="1"/>
</dbReference>
<evidence type="ECO:0000313" key="4">
    <source>
        <dbReference type="Proteomes" id="UP001500843"/>
    </source>
</evidence>
<dbReference type="InterPro" id="IPR023485">
    <property type="entry name" value="Ptyr_pPase"/>
</dbReference>
<dbReference type="CDD" id="cd16345">
    <property type="entry name" value="LMWP_ArsC"/>
    <property type="match status" value="1"/>
</dbReference>
<keyword evidence="1" id="KW-0059">Arsenical resistance</keyword>
<gene>
    <name evidence="3" type="ORF">GCM10023198_47990</name>
</gene>
<feature type="domain" description="Phosphotyrosine protein phosphatase I" evidence="2">
    <location>
        <begin position="12"/>
        <end position="137"/>
    </location>
</feature>
<name>A0ABP8XZW6_9MICO</name>
<dbReference type="PANTHER" id="PTHR43428:SF1">
    <property type="entry name" value="ARSENATE REDUCTASE"/>
    <property type="match status" value="1"/>
</dbReference>
<keyword evidence="4" id="KW-1185">Reference proteome</keyword>
<accession>A0ABP8XZW6</accession>
<evidence type="ECO:0000259" key="2">
    <source>
        <dbReference type="SMART" id="SM00226"/>
    </source>
</evidence>
<organism evidence="3 4">
    <name type="scientific">Promicromonospora umidemergens</name>
    <dbReference type="NCBI Taxonomy" id="629679"/>
    <lineage>
        <taxon>Bacteria</taxon>
        <taxon>Bacillati</taxon>
        <taxon>Actinomycetota</taxon>
        <taxon>Actinomycetes</taxon>
        <taxon>Micrococcales</taxon>
        <taxon>Promicromonosporaceae</taxon>
        <taxon>Promicromonospora</taxon>
    </lineage>
</organism>
<protein>
    <submittedName>
        <fullName evidence="3">Arsenate reductase ArsC</fullName>
    </submittedName>
</protein>
<evidence type="ECO:0000313" key="3">
    <source>
        <dbReference type="EMBL" id="GAA4718752.1"/>
    </source>
</evidence>
<dbReference type="EMBL" id="BAABHM010000030">
    <property type="protein sequence ID" value="GAA4718752.1"/>
    <property type="molecule type" value="Genomic_DNA"/>
</dbReference>
<dbReference type="Proteomes" id="UP001500843">
    <property type="component" value="Unassembled WGS sequence"/>
</dbReference>
<comment type="caution">
    <text evidence="3">The sequence shown here is derived from an EMBL/GenBank/DDBJ whole genome shotgun (WGS) entry which is preliminary data.</text>
</comment>
<dbReference type="SMART" id="SM00226">
    <property type="entry name" value="LMWPc"/>
    <property type="match status" value="1"/>
</dbReference>
<dbReference type="RefSeq" id="WP_253878132.1">
    <property type="nucleotide sequence ID" value="NZ_BAABHM010000030.1"/>
</dbReference>